<sequence length="154" mass="17964">MASSMADSYGFIKVFNDMQAPKPLMPEEVKKHKKVMLFCLNKNKMILWKKGQEILEQELETDSECGVSMNTNILLQRLFLKILYQFVFLSRQFVKQDRLWSQVARTSLLAPFTDSRKTASRLDVARRLQFADSWFGIFSSAQEELNKSKRNSVK</sequence>
<proteinExistence type="predicted"/>
<dbReference type="GeneID" id="103548707"/>
<protein>
    <submittedName>
        <fullName evidence="2">Cofilin-1-like</fullName>
    </submittedName>
</protein>
<organism evidence="1 2">
    <name type="scientific">Equus przewalskii</name>
    <name type="common">Przewalski's horse</name>
    <name type="synonym">Equus caballus przewalskii</name>
    <dbReference type="NCBI Taxonomy" id="9798"/>
    <lineage>
        <taxon>Eukaryota</taxon>
        <taxon>Metazoa</taxon>
        <taxon>Chordata</taxon>
        <taxon>Craniata</taxon>
        <taxon>Vertebrata</taxon>
        <taxon>Euteleostomi</taxon>
        <taxon>Mammalia</taxon>
        <taxon>Eutheria</taxon>
        <taxon>Laurasiatheria</taxon>
        <taxon>Perissodactyla</taxon>
        <taxon>Equidae</taxon>
        <taxon>Equus</taxon>
    </lineage>
</organism>
<name>A0ABM4MRE7_EQUPR</name>
<accession>A0ABM4MRE7</accession>
<evidence type="ECO:0000313" key="1">
    <source>
        <dbReference type="Proteomes" id="UP001652662"/>
    </source>
</evidence>
<reference evidence="2" key="1">
    <citation type="submission" date="2025-08" db="UniProtKB">
        <authorList>
            <consortium name="RefSeq"/>
        </authorList>
    </citation>
    <scope>IDENTIFICATION</scope>
    <source>
        <tissue evidence="2">Blood</tissue>
    </source>
</reference>
<evidence type="ECO:0000313" key="2">
    <source>
        <dbReference type="RefSeq" id="XP_070455264.1"/>
    </source>
</evidence>
<dbReference type="SUPFAM" id="SSF55753">
    <property type="entry name" value="Actin depolymerizing proteins"/>
    <property type="match status" value="1"/>
</dbReference>
<dbReference type="RefSeq" id="XP_070455264.1">
    <property type="nucleotide sequence ID" value="XM_070599163.1"/>
</dbReference>
<gene>
    <name evidence="2" type="primary">LOC103548707</name>
</gene>
<dbReference type="Proteomes" id="UP001652662">
    <property type="component" value="Chromosome 29"/>
</dbReference>
<keyword evidence="1" id="KW-1185">Reference proteome</keyword>